<feature type="transmembrane region" description="Helical" evidence="8">
    <location>
        <begin position="438"/>
        <end position="457"/>
    </location>
</feature>
<feature type="transmembrane region" description="Helical" evidence="8">
    <location>
        <begin position="340"/>
        <end position="362"/>
    </location>
</feature>
<dbReference type="InterPro" id="IPR036259">
    <property type="entry name" value="MFS_trans_sf"/>
</dbReference>
<evidence type="ECO:0000256" key="6">
    <source>
        <dbReference type="ARBA" id="ARBA00023136"/>
    </source>
</evidence>
<protein>
    <recommendedName>
        <fullName evidence="9">Major facilitator superfamily (MFS) profile domain-containing protein</fullName>
    </recommendedName>
</protein>
<evidence type="ECO:0000313" key="11">
    <source>
        <dbReference type="Proteomes" id="UP001161757"/>
    </source>
</evidence>
<dbReference type="GO" id="GO:0005351">
    <property type="term" value="F:carbohydrate:proton symporter activity"/>
    <property type="evidence" value="ECO:0007669"/>
    <property type="project" value="TreeGrafter"/>
</dbReference>
<evidence type="ECO:0000256" key="7">
    <source>
        <dbReference type="RuleBase" id="RU003346"/>
    </source>
</evidence>
<dbReference type="InterPro" id="IPR050360">
    <property type="entry name" value="MFS_Sugar_Transporters"/>
</dbReference>
<sequence>MGAIVLSYKKVLQIQTLVLLANSWHKTSLGSLKASFQYLSFRGRSLYRLMQFICGTSFMMYGYDAGVLGGVLLHQPFLDAIDNPTGEWVIPWISSSYSLSAAITCLIVATFSFRIGRRGTIILGNIAAVIGSVIQSTANSVAQLTVGRVITGFAIGCISSAVPTYLAETGAEIGDRGPANAFNAIMLISGVPLAYWIDYGFTKSNAQFSWRVPIAFQCVFALIGGTCMFFLPDTPRYYYAKGRHDEGDAALMRLHDAPLDSPKVQATKNEILMTIEAEDEASSSLHWKLFLTSGIIDRTPMKIIRRLCICFWLPMIREWMGSSLMAYYSSVILSKVGARASLVSLLAGVLNIFFALGCVPLYFTIERVGRRSVLMYGAIFMSVLMLIFTVLQAVPPTPSIQWAGIGIIFIFLFVFGYAWQGCVWLYASEIAPLEYRHIGGAFTGFGEWLMTFITVFAGPIGLTNVGWKFWIWVLAGNLVAVGFVFFLCPETGGKTLEQVDFLFSTTKNPTSFGPKGDDDDVEQTWIEGDKKTSGMQMHEVQVRES</sequence>
<dbReference type="SUPFAM" id="SSF103473">
    <property type="entry name" value="MFS general substrate transporter"/>
    <property type="match status" value="1"/>
</dbReference>
<evidence type="ECO:0000256" key="3">
    <source>
        <dbReference type="ARBA" id="ARBA00022448"/>
    </source>
</evidence>
<dbReference type="Pfam" id="PF00083">
    <property type="entry name" value="Sugar_tr"/>
    <property type="match status" value="1"/>
</dbReference>
<evidence type="ECO:0000256" key="2">
    <source>
        <dbReference type="ARBA" id="ARBA00010992"/>
    </source>
</evidence>
<feature type="transmembrane region" description="Helical" evidence="8">
    <location>
        <begin position="49"/>
        <end position="72"/>
    </location>
</feature>
<reference evidence="10" key="1">
    <citation type="submission" date="2023-01" db="EMBL/GenBank/DDBJ databases">
        <title>Exophiala dermititidis isolated from Cystic Fibrosis Patient.</title>
        <authorList>
            <person name="Kurbessoian T."/>
            <person name="Crocker A."/>
            <person name="Murante D."/>
            <person name="Hogan D.A."/>
            <person name="Stajich J.E."/>
        </authorList>
    </citation>
    <scope>NUCLEOTIDE SEQUENCE</scope>
    <source>
        <strain evidence="10">Ex8</strain>
    </source>
</reference>
<evidence type="ECO:0000256" key="5">
    <source>
        <dbReference type="ARBA" id="ARBA00022989"/>
    </source>
</evidence>
<proteinExistence type="inferred from homology"/>
<feature type="transmembrane region" description="Helical" evidence="8">
    <location>
        <begin position="374"/>
        <end position="394"/>
    </location>
</feature>
<dbReference type="InterPro" id="IPR003663">
    <property type="entry name" value="Sugar/inositol_transpt"/>
</dbReference>
<evidence type="ECO:0000256" key="1">
    <source>
        <dbReference type="ARBA" id="ARBA00004141"/>
    </source>
</evidence>
<feature type="transmembrane region" description="Helical" evidence="8">
    <location>
        <begin position="400"/>
        <end position="426"/>
    </location>
</feature>
<dbReference type="Proteomes" id="UP001161757">
    <property type="component" value="Unassembled WGS sequence"/>
</dbReference>
<organism evidence="10 11">
    <name type="scientific">Exophiala dermatitidis</name>
    <name type="common">Black yeast-like fungus</name>
    <name type="synonym">Wangiella dermatitidis</name>
    <dbReference type="NCBI Taxonomy" id="5970"/>
    <lineage>
        <taxon>Eukaryota</taxon>
        <taxon>Fungi</taxon>
        <taxon>Dikarya</taxon>
        <taxon>Ascomycota</taxon>
        <taxon>Pezizomycotina</taxon>
        <taxon>Eurotiomycetes</taxon>
        <taxon>Chaetothyriomycetidae</taxon>
        <taxon>Chaetothyriales</taxon>
        <taxon>Herpotrichiellaceae</taxon>
        <taxon>Exophiala</taxon>
    </lineage>
</organism>
<dbReference type="PANTHER" id="PTHR48022:SF2">
    <property type="entry name" value="PLASTIDIC GLUCOSE TRANSPORTER 4"/>
    <property type="match status" value="1"/>
</dbReference>
<keyword evidence="5 8" id="KW-1133">Transmembrane helix</keyword>
<comment type="caution">
    <text evidence="10">The sequence shown here is derived from an EMBL/GenBank/DDBJ whole genome shotgun (WGS) entry which is preliminary data.</text>
</comment>
<evidence type="ECO:0000256" key="4">
    <source>
        <dbReference type="ARBA" id="ARBA00022692"/>
    </source>
</evidence>
<feature type="transmembrane region" description="Helical" evidence="8">
    <location>
        <begin position="209"/>
        <end position="231"/>
    </location>
</feature>
<accession>A0AAN6EZL5</accession>
<feature type="transmembrane region" description="Helical" evidence="8">
    <location>
        <begin position="120"/>
        <end position="138"/>
    </location>
</feature>
<dbReference type="PANTHER" id="PTHR48022">
    <property type="entry name" value="PLASTIDIC GLUCOSE TRANSPORTER 4"/>
    <property type="match status" value="1"/>
</dbReference>
<dbReference type="PRINTS" id="PR00171">
    <property type="entry name" value="SUGRTRNSPORT"/>
</dbReference>
<dbReference type="EMBL" id="JAJGCB010000004">
    <property type="protein sequence ID" value="KAJ8993251.1"/>
    <property type="molecule type" value="Genomic_DNA"/>
</dbReference>
<feature type="transmembrane region" description="Helical" evidence="8">
    <location>
        <begin position="179"/>
        <end position="197"/>
    </location>
</feature>
<gene>
    <name evidence="10" type="ORF">HRR80_003276</name>
</gene>
<dbReference type="InterPro" id="IPR020846">
    <property type="entry name" value="MFS_dom"/>
</dbReference>
<evidence type="ECO:0000256" key="8">
    <source>
        <dbReference type="SAM" id="Phobius"/>
    </source>
</evidence>
<feature type="transmembrane region" description="Helical" evidence="8">
    <location>
        <begin position="307"/>
        <end position="328"/>
    </location>
</feature>
<dbReference type="Gene3D" id="1.20.1250.20">
    <property type="entry name" value="MFS general substrate transporter like domains"/>
    <property type="match status" value="1"/>
</dbReference>
<dbReference type="NCBIfam" id="TIGR00879">
    <property type="entry name" value="SP"/>
    <property type="match status" value="1"/>
</dbReference>
<name>A0AAN6EZL5_EXODE</name>
<evidence type="ECO:0000313" key="10">
    <source>
        <dbReference type="EMBL" id="KAJ8993251.1"/>
    </source>
</evidence>
<dbReference type="PROSITE" id="PS50850">
    <property type="entry name" value="MFS"/>
    <property type="match status" value="1"/>
</dbReference>
<feature type="transmembrane region" description="Helical" evidence="8">
    <location>
        <begin position="469"/>
        <end position="488"/>
    </location>
</feature>
<dbReference type="GO" id="GO:0016020">
    <property type="term" value="C:membrane"/>
    <property type="evidence" value="ECO:0007669"/>
    <property type="project" value="UniProtKB-SubCell"/>
</dbReference>
<evidence type="ECO:0000259" key="9">
    <source>
        <dbReference type="PROSITE" id="PS50850"/>
    </source>
</evidence>
<feature type="transmembrane region" description="Helical" evidence="8">
    <location>
        <begin position="150"/>
        <end position="167"/>
    </location>
</feature>
<keyword evidence="3 7" id="KW-0813">Transport</keyword>
<keyword evidence="6 8" id="KW-0472">Membrane</keyword>
<feature type="domain" description="Major facilitator superfamily (MFS) profile" evidence="9">
    <location>
        <begin position="50"/>
        <end position="492"/>
    </location>
</feature>
<dbReference type="AlphaFoldDB" id="A0AAN6EZL5"/>
<feature type="transmembrane region" description="Helical" evidence="8">
    <location>
        <begin position="92"/>
        <end position="113"/>
    </location>
</feature>
<comment type="subcellular location">
    <subcellularLocation>
        <location evidence="1">Membrane</location>
        <topology evidence="1">Multi-pass membrane protein</topology>
    </subcellularLocation>
</comment>
<keyword evidence="4 8" id="KW-0812">Transmembrane</keyword>
<comment type="similarity">
    <text evidence="2 7">Belongs to the major facilitator superfamily. Sugar transporter (TC 2.A.1.1) family.</text>
</comment>
<dbReference type="InterPro" id="IPR005828">
    <property type="entry name" value="MFS_sugar_transport-like"/>
</dbReference>